<reference evidence="2 3" key="1">
    <citation type="submission" date="2019-12" db="EMBL/GenBank/DDBJ databases">
        <authorList>
            <person name="Alioto T."/>
            <person name="Alioto T."/>
            <person name="Gomez Garrido J."/>
        </authorList>
    </citation>
    <scope>NUCLEOTIDE SEQUENCE [LARGE SCALE GENOMIC DNA]</scope>
</reference>
<feature type="region of interest" description="Disordered" evidence="1">
    <location>
        <begin position="24"/>
        <end position="44"/>
    </location>
</feature>
<organism evidence="2 3">
    <name type="scientific">Olea europaea subsp. europaea</name>
    <dbReference type="NCBI Taxonomy" id="158383"/>
    <lineage>
        <taxon>Eukaryota</taxon>
        <taxon>Viridiplantae</taxon>
        <taxon>Streptophyta</taxon>
        <taxon>Embryophyta</taxon>
        <taxon>Tracheophyta</taxon>
        <taxon>Spermatophyta</taxon>
        <taxon>Magnoliopsida</taxon>
        <taxon>eudicotyledons</taxon>
        <taxon>Gunneridae</taxon>
        <taxon>Pentapetalae</taxon>
        <taxon>asterids</taxon>
        <taxon>lamiids</taxon>
        <taxon>Lamiales</taxon>
        <taxon>Oleaceae</taxon>
        <taxon>Oleeae</taxon>
        <taxon>Olea</taxon>
    </lineage>
</organism>
<comment type="caution">
    <text evidence="2">The sequence shown here is derived from an EMBL/GenBank/DDBJ whole genome shotgun (WGS) entry which is preliminary data.</text>
</comment>
<evidence type="ECO:0000256" key="1">
    <source>
        <dbReference type="SAM" id="MobiDB-lite"/>
    </source>
</evidence>
<evidence type="ECO:0000313" key="3">
    <source>
        <dbReference type="Proteomes" id="UP000594638"/>
    </source>
</evidence>
<evidence type="ECO:0000313" key="2">
    <source>
        <dbReference type="EMBL" id="CAA2972370.1"/>
    </source>
</evidence>
<sequence length="72" mass="7712">MVIIPPSSYSTAPRKKLPLPNLKDVAKISPSSPSSSPSSTTSGTAPLLVDAICRRLRPLSVRYIYRSEGGLE</sequence>
<gene>
    <name evidence="2" type="ORF">OLEA9_A045372</name>
</gene>
<protein>
    <submittedName>
        <fullName evidence="2">Uncharacterized protein</fullName>
    </submittedName>
</protein>
<dbReference type="Gramene" id="OE9A045372T1">
    <property type="protein sequence ID" value="OE9A045372C1"/>
    <property type="gene ID" value="OE9A045372"/>
</dbReference>
<keyword evidence="3" id="KW-1185">Reference proteome</keyword>
<dbReference type="AlphaFoldDB" id="A0A8S0R2J1"/>
<feature type="compositionally biased region" description="Low complexity" evidence="1">
    <location>
        <begin position="29"/>
        <end position="42"/>
    </location>
</feature>
<dbReference type="EMBL" id="CACTIH010002050">
    <property type="protein sequence ID" value="CAA2972370.1"/>
    <property type="molecule type" value="Genomic_DNA"/>
</dbReference>
<proteinExistence type="predicted"/>
<name>A0A8S0R2J1_OLEEU</name>
<accession>A0A8S0R2J1</accession>
<dbReference type="Proteomes" id="UP000594638">
    <property type="component" value="Unassembled WGS sequence"/>
</dbReference>